<evidence type="ECO:0000256" key="1">
    <source>
        <dbReference type="ARBA" id="ARBA00004141"/>
    </source>
</evidence>
<proteinExistence type="predicted"/>
<feature type="transmembrane region" description="Helical" evidence="5">
    <location>
        <begin position="122"/>
        <end position="150"/>
    </location>
</feature>
<dbReference type="RefSeq" id="WP_307401095.1">
    <property type="nucleotide sequence ID" value="NZ_JAUSUX010000008.1"/>
</dbReference>
<evidence type="ECO:0000259" key="6">
    <source>
        <dbReference type="Pfam" id="PF04893"/>
    </source>
</evidence>
<dbReference type="Pfam" id="PF04893">
    <property type="entry name" value="Yip1"/>
    <property type="match status" value="1"/>
</dbReference>
<feature type="transmembrane region" description="Helical" evidence="5">
    <location>
        <begin position="85"/>
        <end position="110"/>
    </location>
</feature>
<dbReference type="Proteomes" id="UP001225644">
    <property type="component" value="Unassembled WGS sequence"/>
</dbReference>
<dbReference type="EMBL" id="JAUSUX010000008">
    <property type="protein sequence ID" value="MDQ0286234.1"/>
    <property type="molecule type" value="Genomic_DNA"/>
</dbReference>
<evidence type="ECO:0000256" key="4">
    <source>
        <dbReference type="ARBA" id="ARBA00023136"/>
    </source>
</evidence>
<evidence type="ECO:0000313" key="8">
    <source>
        <dbReference type="Proteomes" id="UP001225644"/>
    </source>
</evidence>
<keyword evidence="2 5" id="KW-0812">Transmembrane</keyword>
<organism evidence="7 8">
    <name type="scientific">Desulfofundulus luciae</name>
    <dbReference type="NCBI Taxonomy" id="74702"/>
    <lineage>
        <taxon>Bacteria</taxon>
        <taxon>Bacillati</taxon>
        <taxon>Bacillota</taxon>
        <taxon>Clostridia</taxon>
        <taxon>Eubacteriales</taxon>
        <taxon>Peptococcaceae</taxon>
        <taxon>Desulfofundulus</taxon>
    </lineage>
</organism>
<keyword evidence="4 5" id="KW-0472">Membrane</keyword>
<feature type="domain" description="Yip1" evidence="6">
    <location>
        <begin position="13"/>
        <end position="220"/>
    </location>
</feature>
<keyword evidence="8" id="KW-1185">Reference proteome</keyword>
<dbReference type="InterPro" id="IPR006977">
    <property type="entry name" value="Yip1_dom"/>
</dbReference>
<gene>
    <name evidence="7" type="ORF">J2Z49_001346</name>
</gene>
<comment type="subcellular location">
    <subcellularLocation>
        <location evidence="1">Membrane</location>
        <topology evidence="1">Multi-pass membrane protein</topology>
    </subcellularLocation>
</comment>
<sequence length="232" mass="25027">MSENGQIHYGRLKVLTSPGKAFEAIVEQPAFFKSSLLISGVNFLLALVLVPKIQANVLWMIEQGTIPIPPDQVEMMRAVVPKVTAAGSLISALVIPWGVWLVVAALLKLFSAFSAKSTPFRVLFAVAVYGYIPILIGTITATLIALVVPAENLQQVSLSLASFLPHQKSFIYSFLTQCSPFTWWSLILWGTGGAAAMQIRPGGTVAYLFGCWLLFALLSSALAFWKAPTGIG</sequence>
<evidence type="ECO:0000256" key="3">
    <source>
        <dbReference type="ARBA" id="ARBA00022989"/>
    </source>
</evidence>
<keyword evidence="3 5" id="KW-1133">Transmembrane helix</keyword>
<feature type="transmembrane region" description="Helical" evidence="5">
    <location>
        <begin position="204"/>
        <end position="225"/>
    </location>
</feature>
<accession>A0ABU0B0I2</accession>
<comment type="caution">
    <text evidence="7">The sequence shown here is derived from an EMBL/GenBank/DDBJ whole genome shotgun (WGS) entry which is preliminary data.</text>
</comment>
<evidence type="ECO:0000256" key="2">
    <source>
        <dbReference type="ARBA" id="ARBA00022692"/>
    </source>
</evidence>
<feature type="transmembrane region" description="Helical" evidence="5">
    <location>
        <begin position="170"/>
        <end position="192"/>
    </location>
</feature>
<protein>
    <recommendedName>
        <fullName evidence="6">Yip1 domain-containing protein</fullName>
    </recommendedName>
</protein>
<reference evidence="7 8" key="1">
    <citation type="submission" date="2023-07" db="EMBL/GenBank/DDBJ databases">
        <title>Genomic Encyclopedia of Type Strains, Phase IV (KMG-IV): sequencing the most valuable type-strain genomes for metagenomic binning, comparative biology and taxonomic classification.</title>
        <authorList>
            <person name="Goeker M."/>
        </authorList>
    </citation>
    <scope>NUCLEOTIDE SEQUENCE [LARGE SCALE GENOMIC DNA]</scope>
    <source>
        <strain evidence="7 8">DSM 12396</strain>
    </source>
</reference>
<name>A0ABU0B0I2_9FIRM</name>
<evidence type="ECO:0000256" key="5">
    <source>
        <dbReference type="SAM" id="Phobius"/>
    </source>
</evidence>
<evidence type="ECO:0000313" key="7">
    <source>
        <dbReference type="EMBL" id="MDQ0286234.1"/>
    </source>
</evidence>